<sequence length="360" mass="38977">MLLALPFGLVFIKLGLTSVAWIFGGILSGVLVFETHYLLYHNYFNQNKTARKIGQSLLGLAIGFSIADANLAGAYSKLHIFIFLTLFMLLSGSIIGYIYSRLSQTNLLNAMLATVPGGVLTMSSIAADYGRNVSLVALVQLIRVTSVILIIPLIAGASVAQVSNRTVPTIGDYAINSNPSYLLLLSLAIILALGGVKIAKILRMPAPPFFGTLIIGISFNYLVNLLPFLPELYFIPPLSMSLIGQILLGVTVGEYWGGQKNLDRQTIRYAFIPVVMTILTGFIAAVIAMSVTPWDWLTCMLLTAPGGSTEMILVALALNHNAEIVAVAHVVRLIALNLSLPLWVFLFQYFDQRLAASGNK</sequence>
<feature type="transmembrane region" description="Helical" evidence="1">
    <location>
        <begin position="330"/>
        <end position="350"/>
    </location>
</feature>
<organism evidence="2">
    <name type="scientific">Symploca sp. SIO1C4</name>
    <dbReference type="NCBI Taxonomy" id="2607765"/>
    <lineage>
        <taxon>Bacteria</taxon>
        <taxon>Bacillati</taxon>
        <taxon>Cyanobacteriota</taxon>
        <taxon>Cyanophyceae</taxon>
        <taxon>Coleofasciculales</taxon>
        <taxon>Coleofasciculaceae</taxon>
        <taxon>Symploca</taxon>
    </lineage>
</organism>
<keyword evidence="1" id="KW-0812">Transmembrane</keyword>
<dbReference type="EMBL" id="JAAHFQ010000324">
    <property type="protein sequence ID" value="NER29197.1"/>
    <property type="molecule type" value="Genomic_DNA"/>
</dbReference>
<protein>
    <submittedName>
        <fullName evidence="2">AbrB family transcriptional regulator</fullName>
    </submittedName>
</protein>
<dbReference type="GO" id="GO:0010468">
    <property type="term" value="P:regulation of gene expression"/>
    <property type="evidence" value="ECO:0007669"/>
    <property type="project" value="InterPro"/>
</dbReference>
<gene>
    <name evidence="2" type="ORF">F6J89_16590</name>
</gene>
<feature type="transmembrane region" description="Helical" evidence="1">
    <location>
        <begin position="141"/>
        <end position="160"/>
    </location>
</feature>
<feature type="transmembrane region" description="Helical" evidence="1">
    <location>
        <begin position="7"/>
        <end position="33"/>
    </location>
</feature>
<feature type="transmembrane region" description="Helical" evidence="1">
    <location>
        <begin position="235"/>
        <end position="257"/>
    </location>
</feature>
<dbReference type="GO" id="GO:0016020">
    <property type="term" value="C:membrane"/>
    <property type="evidence" value="ECO:0007669"/>
    <property type="project" value="InterPro"/>
</dbReference>
<feature type="transmembrane region" description="Helical" evidence="1">
    <location>
        <begin position="209"/>
        <end position="229"/>
    </location>
</feature>
<reference evidence="2" key="1">
    <citation type="submission" date="2019-11" db="EMBL/GenBank/DDBJ databases">
        <title>Genomic insights into an expanded diversity of filamentous marine cyanobacteria reveals the extraordinary biosynthetic potential of Moorea and Okeania.</title>
        <authorList>
            <person name="Ferreira Leao T."/>
            <person name="Wang M."/>
            <person name="Moss N."/>
            <person name="Da Silva R."/>
            <person name="Sanders J."/>
            <person name="Nurk S."/>
            <person name="Gurevich A."/>
            <person name="Humphrey G."/>
            <person name="Reher R."/>
            <person name="Zhu Q."/>
            <person name="Belda-Ferre P."/>
            <person name="Glukhov E."/>
            <person name="Rex R."/>
            <person name="Dorrestein P.C."/>
            <person name="Knight R."/>
            <person name="Pevzner P."/>
            <person name="Gerwick W.H."/>
            <person name="Gerwick L."/>
        </authorList>
    </citation>
    <scope>NUCLEOTIDE SEQUENCE</scope>
    <source>
        <strain evidence="2">SIO1C4</strain>
    </source>
</reference>
<comment type="caution">
    <text evidence="2">The sequence shown here is derived from an EMBL/GenBank/DDBJ whole genome shotgun (WGS) entry which is preliminary data.</text>
</comment>
<dbReference type="PANTHER" id="PTHR38457:SF1">
    <property type="entry name" value="REGULATOR ABRB-RELATED"/>
    <property type="match status" value="1"/>
</dbReference>
<feature type="transmembrane region" description="Helical" evidence="1">
    <location>
        <begin position="180"/>
        <end position="202"/>
    </location>
</feature>
<name>A0A6B3NC06_9CYAN</name>
<dbReference type="InterPro" id="IPR007820">
    <property type="entry name" value="AbrB_fam"/>
</dbReference>
<keyword evidence="1" id="KW-0472">Membrane</keyword>
<dbReference type="NCBIfam" id="TIGR03082">
    <property type="entry name" value="Gneg_AbrB_dup"/>
    <property type="match status" value="1"/>
</dbReference>
<feature type="transmembrane region" description="Helical" evidence="1">
    <location>
        <begin position="78"/>
        <end position="99"/>
    </location>
</feature>
<accession>A0A6B3NC06</accession>
<feature type="transmembrane region" description="Helical" evidence="1">
    <location>
        <begin position="53"/>
        <end position="71"/>
    </location>
</feature>
<proteinExistence type="predicted"/>
<keyword evidence="1" id="KW-1133">Transmembrane helix</keyword>
<dbReference type="Pfam" id="PF05145">
    <property type="entry name" value="AbrB"/>
    <property type="match status" value="1"/>
</dbReference>
<dbReference type="InterPro" id="IPR017516">
    <property type="entry name" value="AbrB_dup"/>
</dbReference>
<feature type="transmembrane region" description="Helical" evidence="1">
    <location>
        <begin position="269"/>
        <end position="288"/>
    </location>
</feature>
<dbReference type="AlphaFoldDB" id="A0A6B3NC06"/>
<evidence type="ECO:0000313" key="2">
    <source>
        <dbReference type="EMBL" id="NER29197.1"/>
    </source>
</evidence>
<feature type="transmembrane region" description="Helical" evidence="1">
    <location>
        <begin position="294"/>
        <end position="318"/>
    </location>
</feature>
<dbReference type="PANTHER" id="PTHR38457">
    <property type="entry name" value="REGULATOR ABRB-RELATED"/>
    <property type="match status" value="1"/>
</dbReference>
<evidence type="ECO:0000256" key="1">
    <source>
        <dbReference type="SAM" id="Phobius"/>
    </source>
</evidence>
<dbReference type="PIRSF" id="PIRSF038991">
    <property type="entry name" value="Protein_AbrB"/>
    <property type="match status" value="1"/>
</dbReference>